<reference evidence="1 2" key="1">
    <citation type="journal article" date="2018" name="Mol. Biol. Evol.">
        <title>Broad Genomic Sampling Reveals a Smut Pathogenic Ancestry of the Fungal Clade Ustilaginomycotina.</title>
        <authorList>
            <person name="Kijpornyongpan T."/>
            <person name="Mondo S.J."/>
            <person name="Barry K."/>
            <person name="Sandor L."/>
            <person name="Lee J."/>
            <person name="Lipzen A."/>
            <person name="Pangilinan J."/>
            <person name="LaButti K."/>
            <person name="Hainaut M."/>
            <person name="Henrissat B."/>
            <person name="Grigoriev I.V."/>
            <person name="Spatafora J.W."/>
            <person name="Aime M.C."/>
        </authorList>
    </citation>
    <scope>NUCLEOTIDE SEQUENCE [LARGE SCALE GENOMIC DNA]</scope>
    <source>
        <strain evidence="1 2">MCA 3882</strain>
    </source>
</reference>
<evidence type="ECO:0000313" key="1">
    <source>
        <dbReference type="EMBL" id="PWN37290.1"/>
    </source>
</evidence>
<gene>
    <name evidence="1" type="ORF">FA14DRAFT_12730</name>
</gene>
<sequence length="169" mass="19446">MAEVIHNKVAFNSRVVIHNKEVTILPNSHNKLTEVNQDITDNHNRNLCMFNNHKKVAVVRVQERVAVLVWLVLVYVVAQKRCVSIVSSKNTIISFRRINLYDINPIRFTLLPASILTRCVSFNFSACAYIQRSISFSCYRDELLIPTIAFQTTYESAARDCVNIEERES</sequence>
<organism evidence="1 2">
    <name type="scientific">Meira miltonrushii</name>
    <dbReference type="NCBI Taxonomy" id="1280837"/>
    <lineage>
        <taxon>Eukaryota</taxon>
        <taxon>Fungi</taxon>
        <taxon>Dikarya</taxon>
        <taxon>Basidiomycota</taxon>
        <taxon>Ustilaginomycotina</taxon>
        <taxon>Exobasidiomycetes</taxon>
        <taxon>Exobasidiales</taxon>
        <taxon>Brachybasidiaceae</taxon>
        <taxon>Meira</taxon>
    </lineage>
</organism>
<dbReference type="AlphaFoldDB" id="A0A316VIF9"/>
<dbReference type="GeneID" id="37018570"/>
<protein>
    <submittedName>
        <fullName evidence="1">Uncharacterized protein</fullName>
    </submittedName>
</protein>
<evidence type="ECO:0000313" key="2">
    <source>
        <dbReference type="Proteomes" id="UP000245771"/>
    </source>
</evidence>
<accession>A0A316VIF9</accession>
<dbReference type="Proteomes" id="UP000245771">
    <property type="component" value="Unassembled WGS sequence"/>
</dbReference>
<name>A0A316VIF9_9BASI</name>
<proteinExistence type="predicted"/>
<dbReference type="EMBL" id="KZ819602">
    <property type="protein sequence ID" value="PWN37290.1"/>
    <property type="molecule type" value="Genomic_DNA"/>
</dbReference>
<keyword evidence="2" id="KW-1185">Reference proteome</keyword>
<dbReference type="InParanoid" id="A0A316VIF9"/>
<dbReference type="RefSeq" id="XP_025357592.1">
    <property type="nucleotide sequence ID" value="XM_025496789.1"/>
</dbReference>